<gene>
    <name evidence="9" type="primary">hydG</name>
    <name evidence="9" type="ORF">C4532_16015</name>
</gene>
<dbReference type="CDD" id="cd01335">
    <property type="entry name" value="Radical_SAM"/>
    <property type="match status" value="1"/>
</dbReference>
<name>A0A419ESD7_9BACT</name>
<dbReference type="Pfam" id="PF06968">
    <property type="entry name" value="BATS"/>
    <property type="match status" value="1"/>
</dbReference>
<evidence type="ECO:0000313" key="10">
    <source>
        <dbReference type="Proteomes" id="UP000285961"/>
    </source>
</evidence>
<evidence type="ECO:0000256" key="4">
    <source>
        <dbReference type="ARBA" id="ARBA00022723"/>
    </source>
</evidence>
<dbReference type="PROSITE" id="PS51918">
    <property type="entry name" value="RADICAL_SAM"/>
    <property type="match status" value="1"/>
</dbReference>
<dbReference type="AlphaFoldDB" id="A0A419ESD7"/>
<dbReference type="GO" id="GO:0051539">
    <property type="term" value="F:4 iron, 4 sulfur cluster binding"/>
    <property type="evidence" value="ECO:0007669"/>
    <property type="project" value="UniProtKB-KW"/>
</dbReference>
<reference evidence="9 10" key="1">
    <citation type="journal article" date="2017" name="ISME J.">
        <title>Energy and carbon metabolisms in a deep terrestrial subsurface fluid microbial community.</title>
        <authorList>
            <person name="Momper L."/>
            <person name="Jungbluth S.P."/>
            <person name="Lee M.D."/>
            <person name="Amend J.P."/>
        </authorList>
    </citation>
    <scope>NUCLEOTIDE SEQUENCE [LARGE SCALE GENOMIC DNA]</scope>
    <source>
        <strain evidence="9">SURF_17</strain>
    </source>
</reference>
<dbReference type="InterPro" id="IPR024007">
    <property type="entry name" value="FeFe-hyd_mat_HydG"/>
</dbReference>
<dbReference type="EMBL" id="QZKI01000115">
    <property type="protein sequence ID" value="RJP66496.1"/>
    <property type="molecule type" value="Genomic_DNA"/>
</dbReference>
<keyword evidence="3" id="KW-0949">S-adenosyl-L-methionine</keyword>
<protein>
    <submittedName>
        <fullName evidence="9">[FeFe] hydrogenase H-cluster radical SAM maturase HydG</fullName>
    </submittedName>
</protein>
<dbReference type="InterPro" id="IPR013785">
    <property type="entry name" value="Aldolase_TIM"/>
</dbReference>
<feature type="domain" description="Radical SAM core" evidence="8">
    <location>
        <begin position="82"/>
        <end position="313"/>
    </location>
</feature>
<keyword evidence="4" id="KW-0479">Metal-binding</keyword>
<dbReference type="Proteomes" id="UP000285961">
    <property type="component" value="Unassembled WGS sequence"/>
</dbReference>
<dbReference type="InterPro" id="IPR006638">
    <property type="entry name" value="Elp3/MiaA/NifB-like_rSAM"/>
</dbReference>
<dbReference type="GO" id="GO:0003824">
    <property type="term" value="F:catalytic activity"/>
    <property type="evidence" value="ECO:0007669"/>
    <property type="project" value="InterPro"/>
</dbReference>
<accession>A0A419ESD7</accession>
<organism evidence="9 10">
    <name type="scientific">Candidatus Abyssobacteria bacterium SURF_17</name>
    <dbReference type="NCBI Taxonomy" id="2093361"/>
    <lineage>
        <taxon>Bacteria</taxon>
        <taxon>Pseudomonadati</taxon>
        <taxon>Candidatus Hydrogenedentota</taxon>
        <taxon>Candidatus Abyssobacteria</taxon>
    </lineage>
</organism>
<dbReference type="InterPro" id="IPR058240">
    <property type="entry name" value="rSAM_sf"/>
</dbReference>
<dbReference type="SFLD" id="SFLDS00029">
    <property type="entry name" value="Radical_SAM"/>
    <property type="match status" value="1"/>
</dbReference>
<dbReference type="GO" id="GO:0044272">
    <property type="term" value="P:sulfur compound biosynthetic process"/>
    <property type="evidence" value="ECO:0007669"/>
    <property type="project" value="UniProtKB-ARBA"/>
</dbReference>
<evidence type="ECO:0000256" key="1">
    <source>
        <dbReference type="ARBA" id="ARBA00001966"/>
    </source>
</evidence>
<keyword evidence="6" id="KW-0411">Iron-sulfur</keyword>
<dbReference type="InterPro" id="IPR034428">
    <property type="entry name" value="ThiH/NoCL/HydG-like"/>
</dbReference>
<evidence type="ECO:0000313" key="9">
    <source>
        <dbReference type="EMBL" id="RJP66496.1"/>
    </source>
</evidence>
<dbReference type="SFLD" id="SFLDG01081">
    <property type="entry name" value="cleavage_of_the_Ca-Cb_bond_in"/>
    <property type="match status" value="1"/>
</dbReference>
<evidence type="ECO:0000256" key="5">
    <source>
        <dbReference type="ARBA" id="ARBA00023004"/>
    </source>
</evidence>
<keyword evidence="5" id="KW-0408">Iron</keyword>
<dbReference type="SFLD" id="SFLDG01060">
    <property type="entry name" value="BATS_domain_containing"/>
    <property type="match status" value="1"/>
</dbReference>
<proteinExistence type="predicted"/>
<dbReference type="PANTHER" id="PTHR43583:SF2">
    <property type="entry name" value="THIAZOLE BIOSYNTHESIS PROTEIN"/>
    <property type="match status" value="1"/>
</dbReference>
<comment type="cofactor">
    <cofactor evidence="1">
        <name>[4Fe-4S] cluster</name>
        <dbReference type="ChEBI" id="CHEBI:49883"/>
    </cofactor>
</comment>
<comment type="cofactor">
    <cofactor evidence="7">
        <name>[2Fe-2S] cluster</name>
        <dbReference type="ChEBI" id="CHEBI:190135"/>
    </cofactor>
</comment>
<dbReference type="SMART" id="SM00876">
    <property type="entry name" value="BATS"/>
    <property type="match status" value="1"/>
</dbReference>
<dbReference type="NCBIfam" id="TIGR03955">
    <property type="entry name" value="rSAM_HydG"/>
    <property type="match status" value="1"/>
</dbReference>
<evidence type="ECO:0000256" key="3">
    <source>
        <dbReference type="ARBA" id="ARBA00022691"/>
    </source>
</evidence>
<comment type="caution">
    <text evidence="9">The sequence shown here is derived from an EMBL/GenBank/DDBJ whole genome shotgun (WGS) entry which is preliminary data.</text>
</comment>
<dbReference type="GO" id="GO:0042364">
    <property type="term" value="P:water-soluble vitamin biosynthetic process"/>
    <property type="evidence" value="ECO:0007669"/>
    <property type="project" value="UniProtKB-ARBA"/>
</dbReference>
<evidence type="ECO:0000256" key="7">
    <source>
        <dbReference type="ARBA" id="ARBA00034078"/>
    </source>
</evidence>
<dbReference type="GO" id="GO:0046872">
    <property type="term" value="F:metal ion binding"/>
    <property type="evidence" value="ECO:0007669"/>
    <property type="project" value="UniProtKB-KW"/>
</dbReference>
<evidence type="ECO:0000259" key="8">
    <source>
        <dbReference type="PROSITE" id="PS51918"/>
    </source>
</evidence>
<dbReference type="InterPro" id="IPR007197">
    <property type="entry name" value="rSAM"/>
</dbReference>
<keyword evidence="2" id="KW-0004">4Fe-4S</keyword>
<dbReference type="Pfam" id="PF04055">
    <property type="entry name" value="Radical_SAM"/>
    <property type="match status" value="1"/>
</dbReference>
<dbReference type="SUPFAM" id="SSF102114">
    <property type="entry name" value="Radical SAM enzymes"/>
    <property type="match status" value="1"/>
</dbReference>
<evidence type="ECO:0000256" key="6">
    <source>
        <dbReference type="ARBA" id="ARBA00023014"/>
    </source>
</evidence>
<dbReference type="SMART" id="SM00729">
    <property type="entry name" value="Elp3"/>
    <property type="match status" value="1"/>
</dbReference>
<sequence length="470" mass="52974">MSPALRIEKPSQNFIDETVIRTHLKAAERVEADRVRAVIAKARELKGLDMPDVTALLQCSEPALLEEMFHAAREVKESIYGKRLVLFAPLYISNLCQNNCLYCAFRITNKNVRRRALTQEEIAEEVLYLERKGHKRILLVAGEAYPGEGLDYIFKAVATIYSVREGKGEIRRVNVNIAPLTVEEFRQLKACKIGTYQLFQETYHIPTYKSLHVSGPKANYEWRLGAVGRAFEGGINDVGIGVLFGLYDYRFEILALLQHIRHLESVYGVGPHTISVPRLEPADGSFISEHPPFPVSDLDFKKIVAILRLTVPYTGIIMSTRETAKMRAETFALGVSQISAGSRTNPGGYAEGESATAQFQLGDHRSPDEVILDITRMGYVPSFCTACYRLGRTGADFMDLAKPGLIKQFCLPNAIMTFKEYLEDYASPETREAGLKAIRKNLEDIPSKERRLEAERRLLRIEGGERDLYF</sequence>
<dbReference type="PANTHER" id="PTHR43583">
    <property type="entry name" value="2-IMINOACETATE SYNTHASE"/>
    <property type="match status" value="1"/>
</dbReference>
<dbReference type="InterPro" id="IPR010722">
    <property type="entry name" value="BATS_dom"/>
</dbReference>
<dbReference type="Gene3D" id="3.20.20.70">
    <property type="entry name" value="Aldolase class I"/>
    <property type="match status" value="1"/>
</dbReference>
<evidence type="ECO:0000256" key="2">
    <source>
        <dbReference type="ARBA" id="ARBA00022485"/>
    </source>
</evidence>
<dbReference type="SFLD" id="SFLDF00319">
    <property type="entry name" value="Fe_hydrogenase_maturase_(HydG"/>
    <property type="match status" value="1"/>
</dbReference>